<dbReference type="Pfam" id="PF07729">
    <property type="entry name" value="FCD"/>
    <property type="match status" value="1"/>
</dbReference>
<dbReference type="InterPro" id="IPR008920">
    <property type="entry name" value="TF_FadR/GntR_C"/>
</dbReference>
<dbReference type="Pfam" id="PF00392">
    <property type="entry name" value="GntR"/>
    <property type="match status" value="1"/>
</dbReference>
<dbReference type="PANTHER" id="PTHR43537">
    <property type="entry name" value="TRANSCRIPTIONAL REGULATOR, GNTR FAMILY"/>
    <property type="match status" value="1"/>
</dbReference>
<dbReference type="AlphaFoldDB" id="A0A6L7GW78"/>
<keyword evidence="1" id="KW-0805">Transcription regulation</keyword>
<dbReference type="PRINTS" id="PR00035">
    <property type="entry name" value="HTHGNTR"/>
</dbReference>
<dbReference type="PROSITE" id="PS50949">
    <property type="entry name" value="HTH_GNTR"/>
    <property type="match status" value="1"/>
</dbReference>
<comment type="caution">
    <text evidence="5">The sequence shown here is derived from an EMBL/GenBank/DDBJ whole genome shotgun (WGS) entry which is preliminary data.</text>
</comment>
<dbReference type="CDD" id="cd07377">
    <property type="entry name" value="WHTH_GntR"/>
    <property type="match status" value="1"/>
</dbReference>
<dbReference type="GO" id="GO:0003677">
    <property type="term" value="F:DNA binding"/>
    <property type="evidence" value="ECO:0007669"/>
    <property type="project" value="UniProtKB-KW"/>
</dbReference>
<dbReference type="SUPFAM" id="SSF48008">
    <property type="entry name" value="GntR ligand-binding domain-like"/>
    <property type="match status" value="1"/>
</dbReference>
<dbReference type="Proteomes" id="UP000475545">
    <property type="component" value="Unassembled WGS sequence"/>
</dbReference>
<dbReference type="EMBL" id="WMBR01000007">
    <property type="protein sequence ID" value="MXP23833.1"/>
    <property type="molecule type" value="Genomic_DNA"/>
</dbReference>
<protein>
    <submittedName>
        <fullName evidence="5">FCD domain-containing protein</fullName>
    </submittedName>
</protein>
<evidence type="ECO:0000256" key="1">
    <source>
        <dbReference type="ARBA" id="ARBA00023015"/>
    </source>
</evidence>
<dbReference type="Gene3D" id="1.20.120.530">
    <property type="entry name" value="GntR ligand-binding domain-like"/>
    <property type="match status" value="1"/>
</dbReference>
<evidence type="ECO:0000259" key="4">
    <source>
        <dbReference type="PROSITE" id="PS50949"/>
    </source>
</evidence>
<organism evidence="5 6">
    <name type="scientific">Gordonia mangrovi</name>
    <dbReference type="NCBI Taxonomy" id="2665643"/>
    <lineage>
        <taxon>Bacteria</taxon>
        <taxon>Bacillati</taxon>
        <taxon>Actinomycetota</taxon>
        <taxon>Actinomycetes</taxon>
        <taxon>Mycobacteriales</taxon>
        <taxon>Gordoniaceae</taxon>
        <taxon>Gordonia</taxon>
    </lineage>
</organism>
<dbReference type="GO" id="GO:0003700">
    <property type="term" value="F:DNA-binding transcription factor activity"/>
    <property type="evidence" value="ECO:0007669"/>
    <property type="project" value="InterPro"/>
</dbReference>
<sequence>MPDSISAVGNTEVGLLEFAGASANTDTPCRRPHVVDAAREGRVVNSPDPRDSRAMNMPPVRSGNRVDINRYVADLVRREIRLGLLPPGSALPSERDFADKLGIGRTPVQIAFRQLQSEGLIVQRRGRNGGAFVRLTGQDEDEERFRDVIREALATRDEIRMAMEYRCIVEPSASRLASERRTAAELRELESAHALLMEAADDASFMRSDAVFHLTLANVTANPFLVRGIEESRQCCHPALVLLPEGGAFHEVTIAEHSEILDAVRAGEAELAEQTMSEHVRRSMWSVEKLLSSLRESQRE</sequence>
<dbReference type="SMART" id="SM00895">
    <property type="entry name" value="FCD"/>
    <property type="match status" value="1"/>
</dbReference>
<dbReference type="InterPro" id="IPR036388">
    <property type="entry name" value="WH-like_DNA-bd_sf"/>
</dbReference>
<keyword evidence="2" id="KW-0238">DNA-binding</keyword>
<dbReference type="PANTHER" id="PTHR43537:SF24">
    <property type="entry name" value="GLUCONATE OPERON TRANSCRIPTIONAL REPRESSOR"/>
    <property type="match status" value="1"/>
</dbReference>
<feature type="domain" description="HTH gntR-type" evidence="4">
    <location>
        <begin position="66"/>
        <end position="136"/>
    </location>
</feature>
<dbReference type="InterPro" id="IPR000524">
    <property type="entry name" value="Tscrpt_reg_HTH_GntR"/>
</dbReference>
<evidence type="ECO:0000313" key="6">
    <source>
        <dbReference type="Proteomes" id="UP000475545"/>
    </source>
</evidence>
<evidence type="ECO:0000313" key="5">
    <source>
        <dbReference type="EMBL" id="MXP23833.1"/>
    </source>
</evidence>
<dbReference type="InterPro" id="IPR036390">
    <property type="entry name" value="WH_DNA-bd_sf"/>
</dbReference>
<name>A0A6L7GW78_9ACTN</name>
<evidence type="ECO:0000256" key="2">
    <source>
        <dbReference type="ARBA" id="ARBA00023125"/>
    </source>
</evidence>
<dbReference type="InterPro" id="IPR011711">
    <property type="entry name" value="GntR_C"/>
</dbReference>
<gene>
    <name evidence="5" type="ORF">GIY30_21075</name>
</gene>
<proteinExistence type="predicted"/>
<dbReference type="SUPFAM" id="SSF46785">
    <property type="entry name" value="Winged helix' DNA-binding domain"/>
    <property type="match status" value="1"/>
</dbReference>
<dbReference type="SMART" id="SM00345">
    <property type="entry name" value="HTH_GNTR"/>
    <property type="match status" value="1"/>
</dbReference>
<dbReference type="Gene3D" id="1.10.10.10">
    <property type="entry name" value="Winged helix-like DNA-binding domain superfamily/Winged helix DNA-binding domain"/>
    <property type="match status" value="1"/>
</dbReference>
<reference evidence="5 6" key="1">
    <citation type="submission" date="2019-11" db="EMBL/GenBank/DDBJ databases">
        <title>Gordonia sp. nov., a novel actinobacterium isolated from mangrove soil in Hainan.</title>
        <authorList>
            <person name="Huang X."/>
            <person name="Xie Y."/>
            <person name="Chu X."/>
            <person name="Xiao K."/>
        </authorList>
    </citation>
    <scope>NUCLEOTIDE SEQUENCE [LARGE SCALE GENOMIC DNA]</scope>
    <source>
        <strain evidence="5 6">HNM0687</strain>
    </source>
</reference>
<evidence type="ECO:0000256" key="3">
    <source>
        <dbReference type="ARBA" id="ARBA00023163"/>
    </source>
</evidence>
<accession>A0A6L7GW78</accession>
<keyword evidence="3" id="KW-0804">Transcription</keyword>
<keyword evidence="6" id="KW-1185">Reference proteome</keyword>